<keyword evidence="2" id="KW-1185">Reference proteome</keyword>
<name>A0A2P5DVF0_PARAD</name>
<comment type="caution">
    <text evidence="1">The sequence shown here is derived from an EMBL/GenBank/DDBJ whole genome shotgun (WGS) entry which is preliminary data.</text>
</comment>
<evidence type="ECO:0000313" key="1">
    <source>
        <dbReference type="EMBL" id="PON77239.1"/>
    </source>
</evidence>
<dbReference type="OrthoDB" id="10302645at2759"/>
<accession>A0A2P5DVF0</accession>
<reference evidence="2" key="1">
    <citation type="submission" date="2016-06" db="EMBL/GenBank/DDBJ databases">
        <title>Parallel loss of symbiosis genes in relatives of nitrogen-fixing non-legume Parasponia.</title>
        <authorList>
            <person name="Van Velzen R."/>
            <person name="Holmer R."/>
            <person name="Bu F."/>
            <person name="Rutten L."/>
            <person name="Van Zeijl A."/>
            <person name="Liu W."/>
            <person name="Santuari L."/>
            <person name="Cao Q."/>
            <person name="Sharma T."/>
            <person name="Shen D."/>
            <person name="Roswanjaya Y."/>
            <person name="Wardhani T."/>
            <person name="Kalhor M.S."/>
            <person name="Jansen J."/>
            <person name="Van den Hoogen J."/>
            <person name="Gungor B."/>
            <person name="Hartog M."/>
            <person name="Hontelez J."/>
            <person name="Verver J."/>
            <person name="Yang W.-C."/>
            <person name="Schijlen E."/>
            <person name="Repin R."/>
            <person name="Schilthuizen M."/>
            <person name="Schranz E."/>
            <person name="Heidstra R."/>
            <person name="Miyata K."/>
            <person name="Fedorova E."/>
            <person name="Kohlen W."/>
            <person name="Bisseling T."/>
            <person name="Smit S."/>
            <person name="Geurts R."/>
        </authorList>
    </citation>
    <scope>NUCLEOTIDE SEQUENCE [LARGE SCALE GENOMIC DNA]</scope>
    <source>
        <strain evidence="2">cv. WU1-14</strain>
    </source>
</reference>
<dbReference type="Proteomes" id="UP000237105">
    <property type="component" value="Unassembled WGS sequence"/>
</dbReference>
<sequence>MGFTDEEIYLSCTLVYLYLWTLVRALTAAGCTIPTPQERMRANNKWLWPKLVRSSSRLPRRHRSQWLLQSLWRALLVSCSLQPASKKVHIVRPSRGTGNHEATEEITMIFPLVLFRGLYKHADRSYSSIVHQMIHC</sequence>
<organism evidence="1 2">
    <name type="scientific">Parasponia andersonii</name>
    <name type="common">Sponia andersonii</name>
    <dbReference type="NCBI Taxonomy" id="3476"/>
    <lineage>
        <taxon>Eukaryota</taxon>
        <taxon>Viridiplantae</taxon>
        <taxon>Streptophyta</taxon>
        <taxon>Embryophyta</taxon>
        <taxon>Tracheophyta</taxon>
        <taxon>Spermatophyta</taxon>
        <taxon>Magnoliopsida</taxon>
        <taxon>eudicotyledons</taxon>
        <taxon>Gunneridae</taxon>
        <taxon>Pentapetalae</taxon>
        <taxon>rosids</taxon>
        <taxon>fabids</taxon>
        <taxon>Rosales</taxon>
        <taxon>Cannabaceae</taxon>
        <taxon>Parasponia</taxon>
    </lineage>
</organism>
<proteinExistence type="predicted"/>
<dbReference type="AlphaFoldDB" id="A0A2P5DVF0"/>
<gene>
    <name evidence="1" type="ORF">PanWU01x14_028580</name>
</gene>
<protein>
    <submittedName>
        <fullName evidence="1">Uncharacterized protein</fullName>
    </submittedName>
</protein>
<evidence type="ECO:0000313" key="2">
    <source>
        <dbReference type="Proteomes" id="UP000237105"/>
    </source>
</evidence>
<dbReference type="EMBL" id="JXTB01000014">
    <property type="protein sequence ID" value="PON77239.1"/>
    <property type="molecule type" value="Genomic_DNA"/>
</dbReference>